<keyword evidence="2" id="KW-1185">Reference proteome</keyword>
<evidence type="ECO:0000256" key="1">
    <source>
        <dbReference type="SAM" id="MobiDB-lite"/>
    </source>
</evidence>
<dbReference type="AlphaFoldDB" id="A0A6J0TWD9"/>
<dbReference type="Proteomes" id="UP001652642">
    <property type="component" value="Chromosome 2"/>
</dbReference>
<dbReference type="KEGG" id="pvt:110080068"/>
<sequence>MYQARSGPRERLVETITQFHGYHLVGDGNISAVRIELLRNLLNQLRDCFCDASEEILRASTIGSFKLWPDKIKPEFGEVEVSVLTKYYEPVLEHANVKVHEIETEWNMLKVELYNRYQSIRSLNWDLVNTDYFHKYPNILTLVDLILTLPAGSDEAARGFCQMKATMMQRQSKLMLENMTDLIVIQMNSPDISRFDPEKAIQLWNISCQRNRKLQASQEKSDSSSDTESLERESSFGSD</sequence>
<dbReference type="GeneID" id="110080068"/>
<organism evidence="2 3">
    <name type="scientific">Pogona vitticeps</name>
    <name type="common">central bearded dragon</name>
    <dbReference type="NCBI Taxonomy" id="103695"/>
    <lineage>
        <taxon>Eukaryota</taxon>
        <taxon>Metazoa</taxon>
        <taxon>Chordata</taxon>
        <taxon>Craniata</taxon>
        <taxon>Vertebrata</taxon>
        <taxon>Euteleostomi</taxon>
        <taxon>Lepidosauria</taxon>
        <taxon>Squamata</taxon>
        <taxon>Bifurcata</taxon>
        <taxon>Unidentata</taxon>
        <taxon>Episquamata</taxon>
        <taxon>Toxicofera</taxon>
        <taxon>Iguania</taxon>
        <taxon>Acrodonta</taxon>
        <taxon>Agamidae</taxon>
        <taxon>Amphibolurinae</taxon>
        <taxon>Pogona</taxon>
    </lineage>
</organism>
<dbReference type="RefSeq" id="XP_020651330.2">
    <property type="nucleotide sequence ID" value="XM_020795671.2"/>
</dbReference>
<dbReference type="OrthoDB" id="62528at2759"/>
<dbReference type="InParanoid" id="A0A6J0TWD9"/>
<evidence type="ECO:0008006" key="4">
    <source>
        <dbReference type="Google" id="ProtNLM"/>
    </source>
</evidence>
<reference evidence="2" key="1">
    <citation type="submission" date="2025-05" db="UniProtKB">
        <authorList>
            <consortium name="RefSeq"/>
        </authorList>
    </citation>
    <scope>NUCLEOTIDE SEQUENCE [LARGE SCALE GENOMIC DNA]</scope>
</reference>
<dbReference type="PANTHER" id="PTHR46880:SF9">
    <property type="entry name" value="ZINC FINGER PROTEIN 862"/>
    <property type="match status" value="1"/>
</dbReference>
<reference evidence="3" key="2">
    <citation type="submission" date="2025-08" db="UniProtKB">
        <authorList>
            <consortium name="RefSeq"/>
        </authorList>
    </citation>
    <scope>IDENTIFICATION</scope>
</reference>
<evidence type="ECO:0000313" key="3">
    <source>
        <dbReference type="RefSeq" id="XP_020651330.2"/>
    </source>
</evidence>
<feature type="region of interest" description="Disordered" evidence="1">
    <location>
        <begin position="215"/>
        <end position="239"/>
    </location>
</feature>
<dbReference type="PANTHER" id="PTHR46880">
    <property type="entry name" value="RAS-ASSOCIATING DOMAIN-CONTAINING PROTEIN"/>
    <property type="match status" value="1"/>
</dbReference>
<proteinExistence type="predicted"/>
<protein>
    <recommendedName>
        <fullName evidence="4">HAT C-terminal dimerisation domain-containing protein</fullName>
    </recommendedName>
</protein>
<feature type="compositionally biased region" description="Basic and acidic residues" evidence="1">
    <location>
        <begin position="219"/>
        <end position="239"/>
    </location>
</feature>
<gene>
    <name evidence="3" type="primary">LOC110080068</name>
</gene>
<name>A0A6J0TWD9_9SAUR</name>
<evidence type="ECO:0000313" key="2">
    <source>
        <dbReference type="Proteomes" id="UP001652642"/>
    </source>
</evidence>
<accession>A0A6J0TWD9</accession>